<dbReference type="Gene3D" id="3.60.40.10">
    <property type="entry name" value="PPM-type phosphatase domain"/>
    <property type="match status" value="1"/>
</dbReference>
<evidence type="ECO:0000256" key="2">
    <source>
        <dbReference type="PROSITE-ProRule" id="PRU00169"/>
    </source>
</evidence>
<feature type="modified residue" description="4-aspartylphosphate" evidence="2">
    <location>
        <position position="37"/>
    </location>
</feature>
<dbReference type="AlphaFoldDB" id="A0A1H5VZZ7"/>
<keyword evidence="1" id="KW-0378">Hydrolase</keyword>
<keyword evidence="2" id="KW-0597">Phosphoprotein</keyword>
<dbReference type="Gene3D" id="3.40.50.2300">
    <property type="match status" value="1"/>
</dbReference>
<gene>
    <name evidence="4" type="ORF">SAMN04488244_10572</name>
</gene>
<dbReference type="InterPro" id="IPR036457">
    <property type="entry name" value="PPM-type-like_dom_sf"/>
</dbReference>
<name>A0A1H5VZZ7_9VIBR</name>
<dbReference type="SUPFAM" id="SSF81606">
    <property type="entry name" value="PP2C-like"/>
    <property type="match status" value="1"/>
</dbReference>
<reference evidence="5" key="1">
    <citation type="submission" date="2016-10" db="EMBL/GenBank/DDBJ databases">
        <authorList>
            <person name="Varghese N."/>
            <person name="Submissions S."/>
        </authorList>
    </citation>
    <scope>NUCLEOTIDE SEQUENCE [LARGE SCALE GENOMIC DNA]</scope>
    <source>
        <strain evidence="5">CGMCC 1.7062</strain>
    </source>
</reference>
<dbReference type="InterPro" id="IPR011006">
    <property type="entry name" value="CheY-like_superfamily"/>
</dbReference>
<sequence length="537" mass="60158">MRLVLEKRGYDVLVASDGSEALDLLQSHIDIQFVLSDWVMPKLDGVGLCGAVKSRDFGRYLFFVLLSSQDDHDSITQGINAGADDFIAKNTPVDELEARIRAGFRTLSLHNELVEKNTALNQAYTQLQQDLLSARELMCQLLPVRTQYTNAELTYAYQPTTEIGGDMLGCIELDRDHIAFYILDVSGHGVPSALLSFSVHQTLNSIDSDNAVVYQRQDNERRRIRPSHEVLASLNDIYCQNDASAMYFSMVYAVLNTRSGLLDIAFAGHPPMVWCQSGQQQLELFGDSGYVVGMFDFATYESKQIQLEPGDECWLYTDGVTEARVESELFGELKLCETLSALKREPFSQRADKVIEQVKQWQQGAHLEDDVSLLGVRWGSHFQTQETGTMTLLSGEKYQKQFVTSLNMARAISEELKAFWEAQSIEDSVVSDLELCVVELANNVYEHAYSEKEGQPVTVSCWIDHRSVIIKVANKGEALEAAELEALLKQDLPALDLDNPIAWATSGRGFYILNALLDSVSVEQIDDMNVFTLIKQL</sequence>
<keyword evidence="5" id="KW-1185">Reference proteome</keyword>
<evidence type="ECO:0000313" key="4">
    <source>
        <dbReference type="EMBL" id="SEF92556.1"/>
    </source>
</evidence>
<dbReference type="SMART" id="SM00448">
    <property type="entry name" value="REC"/>
    <property type="match status" value="1"/>
</dbReference>
<protein>
    <submittedName>
        <fullName evidence="4">Serine phosphatase RsbU, regulator of sigma subunit</fullName>
    </submittedName>
</protein>
<dbReference type="InterPro" id="IPR001932">
    <property type="entry name" value="PPM-type_phosphatase-like_dom"/>
</dbReference>
<dbReference type="InterPro" id="IPR003594">
    <property type="entry name" value="HATPase_dom"/>
</dbReference>
<dbReference type="PANTHER" id="PTHR43156:SF2">
    <property type="entry name" value="STAGE II SPORULATION PROTEIN E"/>
    <property type="match status" value="1"/>
</dbReference>
<dbReference type="SUPFAM" id="SSF52172">
    <property type="entry name" value="CheY-like"/>
    <property type="match status" value="1"/>
</dbReference>
<dbReference type="Pfam" id="PF00072">
    <property type="entry name" value="Response_reg"/>
    <property type="match status" value="1"/>
</dbReference>
<dbReference type="PROSITE" id="PS50110">
    <property type="entry name" value="RESPONSE_REGULATORY"/>
    <property type="match status" value="1"/>
</dbReference>
<dbReference type="Proteomes" id="UP000236721">
    <property type="component" value="Unassembled WGS sequence"/>
</dbReference>
<dbReference type="GO" id="GO:0000160">
    <property type="term" value="P:phosphorelay signal transduction system"/>
    <property type="evidence" value="ECO:0007669"/>
    <property type="project" value="InterPro"/>
</dbReference>
<dbReference type="InterPro" id="IPR052016">
    <property type="entry name" value="Bact_Sigma-Reg"/>
</dbReference>
<dbReference type="InterPro" id="IPR001789">
    <property type="entry name" value="Sig_transdc_resp-reg_receiver"/>
</dbReference>
<evidence type="ECO:0000256" key="1">
    <source>
        <dbReference type="ARBA" id="ARBA00022801"/>
    </source>
</evidence>
<dbReference type="InterPro" id="IPR036890">
    <property type="entry name" value="HATPase_C_sf"/>
</dbReference>
<dbReference type="PANTHER" id="PTHR43156">
    <property type="entry name" value="STAGE II SPORULATION PROTEIN E-RELATED"/>
    <property type="match status" value="1"/>
</dbReference>
<dbReference type="Pfam" id="PF13581">
    <property type="entry name" value="HATPase_c_2"/>
    <property type="match status" value="1"/>
</dbReference>
<dbReference type="Gene3D" id="3.30.565.10">
    <property type="entry name" value="Histidine kinase-like ATPase, C-terminal domain"/>
    <property type="match status" value="1"/>
</dbReference>
<evidence type="ECO:0000259" key="3">
    <source>
        <dbReference type="PROSITE" id="PS50110"/>
    </source>
</evidence>
<dbReference type="GO" id="GO:0016791">
    <property type="term" value="F:phosphatase activity"/>
    <property type="evidence" value="ECO:0007669"/>
    <property type="project" value="TreeGrafter"/>
</dbReference>
<dbReference type="SMART" id="SM00331">
    <property type="entry name" value="PP2C_SIG"/>
    <property type="match status" value="1"/>
</dbReference>
<accession>A0A1H5VZZ7</accession>
<dbReference type="OrthoDB" id="9811749at2"/>
<proteinExistence type="predicted"/>
<dbReference type="Pfam" id="PF07228">
    <property type="entry name" value="SpoIIE"/>
    <property type="match status" value="1"/>
</dbReference>
<feature type="domain" description="Response regulatory" evidence="3">
    <location>
        <begin position="1"/>
        <end position="104"/>
    </location>
</feature>
<organism evidence="4 5">
    <name type="scientific">Vibrio hangzhouensis</name>
    <dbReference type="NCBI Taxonomy" id="462991"/>
    <lineage>
        <taxon>Bacteria</taxon>
        <taxon>Pseudomonadati</taxon>
        <taxon>Pseudomonadota</taxon>
        <taxon>Gammaproteobacteria</taxon>
        <taxon>Vibrionales</taxon>
        <taxon>Vibrionaceae</taxon>
        <taxon>Vibrio</taxon>
    </lineage>
</organism>
<dbReference type="EMBL" id="FNVG01000005">
    <property type="protein sequence ID" value="SEF92556.1"/>
    <property type="molecule type" value="Genomic_DNA"/>
</dbReference>
<evidence type="ECO:0000313" key="5">
    <source>
        <dbReference type="Proteomes" id="UP000236721"/>
    </source>
</evidence>
<dbReference type="SUPFAM" id="SSF55874">
    <property type="entry name" value="ATPase domain of HSP90 chaperone/DNA topoisomerase II/histidine kinase"/>
    <property type="match status" value="1"/>
</dbReference>
<dbReference type="CDD" id="cd16936">
    <property type="entry name" value="HATPase_RsbW-like"/>
    <property type="match status" value="1"/>
</dbReference>